<proteinExistence type="inferred from homology"/>
<reference evidence="4" key="1">
    <citation type="submission" date="2019-08" db="EMBL/GenBank/DDBJ databases">
        <title>The genome of the North American firefly Photinus pyralis.</title>
        <authorList>
            <consortium name="Photinus pyralis genome working group"/>
            <person name="Fallon T.R."/>
            <person name="Sander Lower S.E."/>
            <person name="Weng J.-K."/>
        </authorList>
    </citation>
    <scope>NUCLEOTIDE SEQUENCE</scope>
    <source>
        <strain evidence="4">TRF0915ILg1</strain>
        <tissue evidence="4">Whole body</tissue>
    </source>
</reference>
<protein>
    <recommendedName>
        <fullName evidence="3">USP domain-containing protein</fullName>
    </recommendedName>
</protein>
<dbReference type="GO" id="GO:0004843">
    <property type="term" value="F:cysteine-type deubiquitinase activity"/>
    <property type="evidence" value="ECO:0007669"/>
    <property type="project" value="InterPro"/>
</dbReference>
<evidence type="ECO:0000259" key="3">
    <source>
        <dbReference type="PROSITE" id="PS50235"/>
    </source>
</evidence>
<dbReference type="AlphaFoldDB" id="A0A8K0D686"/>
<evidence type="ECO:0000256" key="2">
    <source>
        <dbReference type="SAM" id="MobiDB-lite"/>
    </source>
</evidence>
<evidence type="ECO:0000313" key="4">
    <source>
        <dbReference type="EMBL" id="KAF2898061.1"/>
    </source>
</evidence>
<gene>
    <name evidence="4" type="ORF">ILUMI_08104</name>
</gene>
<comment type="caution">
    <text evidence="4">The sequence shown here is derived from an EMBL/GenBank/DDBJ whole genome shotgun (WGS) entry which is preliminary data.</text>
</comment>
<dbReference type="InterPro" id="IPR049407">
    <property type="entry name" value="Usp38-like_N"/>
</dbReference>
<feature type="compositionally biased region" description="Basic and acidic residues" evidence="2">
    <location>
        <begin position="636"/>
        <end position="661"/>
    </location>
</feature>
<sequence>MAVKHKVVECVEPQAEARLTIILRALQSISAEHDLQGVELAKLCESIVFSLGTVKMPTKTEDYVNFMADIKNVQEILVQACSSEDVIFATLKALYNGISDPSKQRQPTMSIVLQLIDVEAIPSAVKWILQSGYSDKSLEEALRTLCDWLSRWTWTPNLGPLVLSFMQGLEVEQHFEILVDVTLKYVERLFVLLIVPEPRKTVGPVVLHMLSSMQHNPDAFHKVIPLTRRVLFSLHKENSDSSLLYSQQIVNLCVALMEHFPGYKTLYDDLMCAIEPFSPTLNIKQRLSCKSWVNGSTLAIPPLDMSRKVGLNNLGNTCYMNSVLQALFMTKLFRNDILLTDGEMMPLFSKLQILFALLQHSHRTSLSPSDILNLARPPGFQPGHQHDSSEFLGYLLDVLHEQEKSMYVSARSNGGNSSQDVSPQTTTVIQRSFGGRAVTISRCGNCDTQSERADYFRELQLSFPSNCGNQSVQTLLDYYLQPEKLCGDNQYHCDTCHGLTDGERVTRVVEPPSRLVLTLKHFRYDPASQQRTKLLQHVKLDSFVHLDNANYELYAAVVHVGSSLDSGHYYTYARDGQDWYKFNDCLVTRTTAEELCSVRPPETPYILFYSKHDYLDPDPLPRSALSSTLESILVRDNSEVDTERRRRPLKTYENRNKRNDEPPPPGCGGGSFLNNANGSRFVC</sequence>
<evidence type="ECO:0000313" key="5">
    <source>
        <dbReference type="Proteomes" id="UP000801492"/>
    </source>
</evidence>
<dbReference type="PROSITE" id="PS00972">
    <property type="entry name" value="USP_1"/>
    <property type="match status" value="1"/>
</dbReference>
<feature type="region of interest" description="Disordered" evidence="2">
    <location>
        <begin position="636"/>
        <end position="673"/>
    </location>
</feature>
<dbReference type="Gene3D" id="3.90.70.10">
    <property type="entry name" value="Cysteine proteinases"/>
    <property type="match status" value="1"/>
</dbReference>
<dbReference type="Proteomes" id="UP000801492">
    <property type="component" value="Unassembled WGS sequence"/>
</dbReference>
<name>A0A8K0D686_IGNLU</name>
<dbReference type="OrthoDB" id="2420415at2759"/>
<dbReference type="InterPro" id="IPR018200">
    <property type="entry name" value="USP_CS"/>
</dbReference>
<evidence type="ECO:0000256" key="1">
    <source>
        <dbReference type="ARBA" id="ARBA00009085"/>
    </source>
</evidence>
<feature type="domain" description="USP" evidence="3">
    <location>
        <begin position="309"/>
        <end position="612"/>
    </location>
</feature>
<dbReference type="GO" id="GO:0005829">
    <property type="term" value="C:cytosol"/>
    <property type="evidence" value="ECO:0007669"/>
    <property type="project" value="TreeGrafter"/>
</dbReference>
<dbReference type="InterPro" id="IPR001394">
    <property type="entry name" value="Peptidase_C19_UCH"/>
</dbReference>
<dbReference type="GO" id="GO:0016579">
    <property type="term" value="P:protein deubiquitination"/>
    <property type="evidence" value="ECO:0007669"/>
    <property type="project" value="InterPro"/>
</dbReference>
<dbReference type="Pfam" id="PF00443">
    <property type="entry name" value="UCH"/>
    <property type="match status" value="1"/>
</dbReference>
<dbReference type="GO" id="GO:0005634">
    <property type="term" value="C:nucleus"/>
    <property type="evidence" value="ECO:0007669"/>
    <property type="project" value="TreeGrafter"/>
</dbReference>
<dbReference type="InterPro" id="IPR028889">
    <property type="entry name" value="USP"/>
</dbReference>
<dbReference type="PROSITE" id="PS50235">
    <property type="entry name" value="USP_3"/>
    <property type="match status" value="1"/>
</dbReference>
<dbReference type="Pfam" id="PF21246">
    <property type="entry name" value="Usp38-like_N"/>
    <property type="match status" value="1"/>
</dbReference>
<comment type="similarity">
    <text evidence="1">Belongs to the peptidase C19 family.</text>
</comment>
<dbReference type="SUPFAM" id="SSF54001">
    <property type="entry name" value="Cysteine proteinases"/>
    <property type="match status" value="1"/>
</dbReference>
<organism evidence="4 5">
    <name type="scientific">Ignelater luminosus</name>
    <name type="common">Cucubano</name>
    <name type="synonym">Pyrophorus luminosus</name>
    <dbReference type="NCBI Taxonomy" id="2038154"/>
    <lineage>
        <taxon>Eukaryota</taxon>
        <taxon>Metazoa</taxon>
        <taxon>Ecdysozoa</taxon>
        <taxon>Arthropoda</taxon>
        <taxon>Hexapoda</taxon>
        <taxon>Insecta</taxon>
        <taxon>Pterygota</taxon>
        <taxon>Neoptera</taxon>
        <taxon>Endopterygota</taxon>
        <taxon>Coleoptera</taxon>
        <taxon>Polyphaga</taxon>
        <taxon>Elateriformia</taxon>
        <taxon>Elateroidea</taxon>
        <taxon>Elateridae</taxon>
        <taxon>Agrypninae</taxon>
        <taxon>Pyrophorini</taxon>
        <taxon>Ignelater</taxon>
    </lineage>
</organism>
<dbReference type="InterPro" id="IPR050164">
    <property type="entry name" value="Peptidase_C19"/>
</dbReference>
<keyword evidence="5" id="KW-1185">Reference proteome</keyword>
<dbReference type="InterPro" id="IPR038765">
    <property type="entry name" value="Papain-like_cys_pep_sf"/>
</dbReference>
<dbReference type="PANTHER" id="PTHR24006:SF908">
    <property type="entry name" value="DEUBIQUITINATING APOPTOTIC INHIBITOR, ISOFORM A"/>
    <property type="match status" value="1"/>
</dbReference>
<dbReference type="EMBL" id="VTPC01003754">
    <property type="protein sequence ID" value="KAF2898061.1"/>
    <property type="molecule type" value="Genomic_DNA"/>
</dbReference>
<dbReference type="PANTHER" id="PTHR24006">
    <property type="entry name" value="UBIQUITIN CARBOXYL-TERMINAL HYDROLASE"/>
    <property type="match status" value="1"/>
</dbReference>
<accession>A0A8K0D686</accession>